<feature type="compositionally biased region" description="Basic and acidic residues" evidence="3">
    <location>
        <begin position="164"/>
        <end position="173"/>
    </location>
</feature>
<dbReference type="OrthoDB" id="6123at2759"/>
<keyword evidence="2" id="KW-0963">Cytoplasm</keyword>
<feature type="compositionally biased region" description="Basic residues" evidence="3">
    <location>
        <begin position="508"/>
        <end position="520"/>
    </location>
</feature>
<keyword evidence="5" id="KW-1185">Reference proteome</keyword>
<evidence type="ECO:0000256" key="1">
    <source>
        <dbReference type="ARBA" id="ARBA00004496"/>
    </source>
</evidence>
<feature type="compositionally biased region" description="Low complexity" evidence="3">
    <location>
        <begin position="207"/>
        <end position="219"/>
    </location>
</feature>
<dbReference type="PANTHER" id="PTHR13142:SF1">
    <property type="entry name" value="INNER CENTROMERE PROTEIN"/>
    <property type="match status" value="1"/>
</dbReference>
<feature type="compositionally biased region" description="Polar residues" evidence="3">
    <location>
        <begin position="105"/>
        <end position="120"/>
    </location>
</feature>
<proteinExistence type="predicted"/>
<feature type="region of interest" description="Disordered" evidence="3">
    <location>
        <begin position="355"/>
        <end position="429"/>
    </location>
</feature>
<dbReference type="GO" id="GO:0005737">
    <property type="term" value="C:cytoplasm"/>
    <property type="evidence" value="ECO:0007669"/>
    <property type="project" value="UniProtKB-SubCell"/>
</dbReference>
<feature type="region of interest" description="Disordered" evidence="3">
    <location>
        <begin position="81"/>
        <end position="219"/>
    </location>
</feature>
<gene>
    <name evidence="4" type="ORF">HCN44_001982</name>
</gene>
<evidence type="ECO:0000256" key="2">
    <source>
        <dbReference type="ARBA" id="ARBA00022490"/>
    </source>
</evidence>
<name>A0A835CXA7_APHGI</name>
<feature type="compositionally biased region" description="Basic and acidic residues" evidence="3">
    <location>
        <begin position="607"/>
        <end position="617"/>
    </location>
</feature>
<feature type="compositionally biased region" description="Polar residues" evidence="3">
    <location>
        <begin position="128"/>
        <end position="138"/>
    </location>
</feature>
<protein>
    <recommendedName>
        <fullName evidence="6">Inner centromere protein ARK-binding domain-containing protein</fullName>
    </recommendedName>
</protein>
<feature type="compositionally biased region" description="Low complexity" evidence="3">
    <location>
        <begin position="683"/>
        <end position="707"/>
    </location>
</feature>
<dbReference type="PANTHER" id="PTHR13142">
    <property type="entry name" value="INNER CENTROMERE PROTEIN"/>
    <property type="match status" value="1"/>
</dbReference>
<dbReference type="Proteomes" id="UP000639338">
    <property type="component" value="Unassembled WGS sequence"/>
</dbReference>
<feature type="compositionally biased region" description="Basic and acidic residues" evidence="3">
    <location>
        <begin position="524"/>
        <end position="600"/>
    </location>
</feature>
<evidence type="ECO:0000313" key="5">
    <source>
        <dbReference type="Proteomes" id="UP000639338"/>
    </source>
</evidence>
<feature type="region of interest" description="Disordered" evidence="3">
    <location>
        <begin position="488"/>
        <end position="737"/>
    </location>
</feature>
<sequence>MDRATKASAIKMIKNDSTIFSKRYLNIIEKMESSAEETVEYFKNLVQQIPSTLSGPLIPKTPKLVRKKILSKVNTIPEDTVVESSNAEDTEDEAAPIRSRRAASQKATATIKKQQSTTLNAKLRRPSADNQESNPSKTVRTKRLMSSRSSTEDDESRRRPSKISKIEEKETHAKRGRPVKVKTEPVSLPASPEKTINEPETPVKQLSQPVRQSQRSSVQKINSVNNNIKQSVVIDETMDVDDDDITITEKSTYEDALPVGKNVPMNSTMLNPNSTMTIDRKMLNVTVVLEKIDKVQSISQKNSLQSNIGSQRNSVQEQEKTYTVTTPTEVVSAAISSKERLQNKLHALKQQYQQQQELITDDESSPDNRKKVKPVKNQNEKIPTKKTRVLRSSLISEDDDDEDNVAPSPLKKPSKLKDKKLKSTTTATTTTTTTDATQYKSTTLFSPYAKNSVKKKVEAFEQAVNSPANKAVAVDVPTRVTRTKTRAMKAAEGAELPTPTPMTNAQKLARKSLAKAKKISLIRQKREQDERSTDSLDKKKFIDEDDARWRKEEAMKQQSEEKRKKREEKEMKNKLAREAKERLEQEKRLKAEKEREEKARAAQQAQERMREEAEKKRQIQLQRAQEKEERKKQEEQLKHQRLQEQEEIERQLAEQKRREQEAEKRRLQEARNQQLQAAEQARLKQQYLAKAKAQALEQQKQQQQKQQNPNNYILDSEPEDESDDESTPKHPIPHWASSGVRKHHLDMQQNVPMKIVLGFFGSKMCTPDLSELFVGIKKDKLTRTSSANWKTPPRFSMMEE</sequence>
<evidence type="ECO:0008006" key="6">
    <source>
        <dbReference type="Google" id="ProtNLM"/>
    </source>
</evidence>
<dbReference type="AlphaFoldDB" id="A0A835CXA7"/>
<reference evidence="4 5" key="1">
    <citation type="submission" date="2020-08" db="EMBL/GenBank/DDBJ databases">
        <title>Aphidius gifuensis genome sequencing and assembly.</title>
        <authorList>
            <person name="Du Z."/>
        </authorList>
    </citation>
    <scope>NUCLEOTIDE SEQUENCE [LARGE SCALE GENOMIC DNA]</scope>
    <source>
        <strain evidence="4">YNYX2018</strain>
        <tissue evidence="4">Adults</tissue>
    </source>
</reference>
<comment type="caution">
    <text evidence="4">The sequence shown here is derived from an EMBL/GenBank/DDBJ whole genome shotgun (WGS) entry which is preliminary data.</text>
</comment>
<evidence type="ECO:0000256" key="3">
    <source>
        <dbReference type="SAM" id="MobiDB-lite"/>
    </source>
</evidence>
<feature type="compositionally biased region" description="Basic and acidic residues" evidence="3">
    <location>
        <begin position="624"/>
        <end position="669"/>
    </location>
</feature>
<organism evidence="4 5">
    <name type="scientific">Aphidius gifuensis</name>
    <name type="common">Parasitoid wasp</name>
    <dbReference type="NCBI Taxonomy" id="684658"/>
    <lineage>
        <taxon>Eukaryota</taxon>
        <taxon>Metazoa</taxon>
        <taxon>Ecdysozoa</taxon>
        <taxon>Arthropoda</taxon>
        <taxon>Hexapoda</taxon>
        <taxon>Insecta</taxon>
        <taxon>Pterygota</taxon>
        <taxon>Neoptera</taxon>
        <taxon>Endopterygota</taxon>
        <taxon>Hymenoptera</taxon>
        <taxon>Apocrita</taxon>
        <taxon>Ichneumonoidea</taxon>
        <taxon>Braconidae</taxon>
        <taxon>Aphidiinae</taxon>
        <taxon>Aphidius</taxon>
    </lineage>
</organism>
<feature type="region of interest" description="Disordered" evidence="3">
    <location>
        <begin position="299"/>
        <end position="326"/>
    </location>
</feature>
<dbReference type="EMBL" id="JACMRX010000001">
    <property type="protein sequence ID" value="KAF7996350.1"/>
    <property type="molecule type" value="Genomic_DNA"/>
</dbReference>
<feature type="compositionally biased region" description="Acidic residues" evidence="3">
    <location>
        <begin position="716"/>
        <end position="725"/>
    </location>
</feature>
<feature type="compositionally biased region" description="Basic residues" evidence="3">
    <location>
        <begin position="412"/>
        <end position="422"/>
    </location>
</feature>
<evidence type="ECO:0000313" key="4">
    <source>
        <dbReference type="EMBL" id="KAF7996350.1"/>
    </source>
</evidence>
<comment type="subcellular location">
    <subcellularLocation>
        <location evidence="1">Cytoplasm</location>
    </subcellularLocation>
</comment>
<accession>A0A835CXA7</accession>